<sequence>MKKQSSFDLNLLAYLEALIEESHVSRAAQRVNLSQPAMSLALKRLRTMFSDPILVQTAQGMRPTLRAQRLLGQVQDVLHQTERLVAPQQEFDSAKTTQTFVLMASNFVASLFLAPLAAHFAEAAPNALLSIQQAPPYRVKEWFENSAVDLGASYAQDSLPGSLHRRTVFEDRLVCIARRGHPGFQKPIDLESFCAIPSVKVDKPHALRMTQTVERVLATTGHGMRVGTLVSEFLLVPEVVASSNMIAIAPESLLRRYAGADMLQYSPLPFDMPPLQLSLVWHPHTHNEPSHQWLRTFVRKAIINGRTCPGECDTHPPEPAIVIH</sequence>
<evidence type="ECO:0000256" key="1">
    <source>
        <dbReference type="ARBA" id="ARBA00009437"/>
    </source>
</evidence>
<keyword evidence="3" id="KW-0238">DNA-binding</keyword>
<name>A0A4Q7NIR4_9BURK</name>
<keyword evidence="4" id="KW-0804">Transcription</keyword>
<evidence type="ECO:0000259" key="5">
    <source>
        <dbReference type="PROSITE" id="PS50931"/>
    </source>
</evidence>
<dbReference type="RefSeq" id="WP_165404384.1">
    <property type="nucleotide sequence ID" value="NZ_SGXC01000001.1"/>
</dbReference>
<reference evidence="6 7" key="1">
    <citation type="submission" date="2019-02" db="EMBL/GenBank/DDBJ databases">
        <title>Genomic Encyclopedia of Type Strains, Phase IV (KMG-IV): sequencing the most valuable type-strain genomes for metagenomic binning, comparative biology and taxonomic classification.</title>
        <authorList>
            <person name="Goeker M."/>
        </authorList>
    </citation>
    <scope>NUCLEOTIDE SEQUENCE [LARGE SCALE GENOMIC DNA]</scope>
    <source>
        <strain evidence="6 7">K24</strain>
    </source>
</reference>
<evidence type="ECO:0000313" key="6">
    <source>
        <dbReference type="EMBL" id="RZS84390.1"/>
    </source>
</evidence>
<dbReference type="SUPFAM" id="SSF53850">
    <property type="entry name" value="Periplasmic binding protein-like II"/>
    <property type="match status" value="1"/>
</dbReference>
<dbReference type="PANTHER" id="PTHR30118">
    <property type="entry name" value="HTH-TYPE TRANSCRIPTIONAL REGULATOR LEUO-RELATED"/>
    <property type="match status" value="1"/>
</dbReference>
<dbReference type="InterPro" id="IPR005119">
    <property type="entry name" value="LysR_subst-bd"/>
</dbReference>
<keyword evidence="7" id="KW-1185">Reference proteome</keyword>
<proteinExistence type="inferred from homology"/>
<dbReference type="InterPro" id="IPR036388">
    <property type="entry name" value="WH-like_DNA-bd_sf"/>
</dbReference>
<comment type="caution">
    <text evidence="6">The sequence shown here is derived from an EMBL/GenBank/DDBJ whole genome shotgun (WGS) entry which is preliminary data.</text>
</comment>
<dbReference type="CDD" id="cd08417">
    <property type="entry name" value="PBP2_Nitroaromatics_like"/>
    <property type="match status" value="1"/>
</dbReference>
<dbReference type="InterPro" id="IPR037402">
    <property type="entry name" value="YidZ_PBP2"/>
</dbReference>
<dbReference type="PANTHER" id="PTHR30118:SF15">
    <property type="entry name" value="TRANSCRIPTIONAL REGULATORY PROTEIN"/>
    <property type="match status" value="1"/>
</dbReference>
<evidence type="ECO:0000256" key="4">
    <source>
        <dbReference type="ARBA" id="ARBA00023163"/>
    </source>
</evidence>
<dbReference type="Proteomes" id="UP000292445">
    <property type="component" value="Unassembled WGS sequence"/>
</dbReference>
<dbReference type="AlphaFoldDB" id="A0A4Q7NIR4"/>
<dbReference type="Pfam" id="PF00126">
    <property type="entry name" value="HTH_1"/>
    <property type="match status" value="1"/>
</dbReference>
<comment type="similarity">
    <text evidence="1">Belongs to the LysR transcriptional regulatory family.</text>
</comment>
<accession>A0A4Q7NIR4</accession>
<evidence type="ECO:0000313" key="7">
    <source>
        <dbReference type="Proteomes" id="UP000292445"/>
    </source>
</evidence>
<dbReference type="InterPro" id="IPR000847">
    <property type="entry name" value="LysR_HTH_N"/>
</dbReference>
<dbReference type="Gene3D" id="3.40.190.10">
    <property type="entry name" value="Periplasmic binding protein-like II"/>
    <property type="match status" value="2"/>
</dbReference>
<dbReference type="EMBL" id="SGXC01000001">
    <property type="protein sequence ID" value="RZS84390.1"/>
    <property type="molecule type" value="Genomic_DNA"/>
</dbReference>
<dbReference type="GO" id="GO:0003677">
    <property type="term" value="F:DNA binding"/>
    <property type="evidence" value="ECO:0007669"/>
    <property type="project" value="UniProtKB-KW"/>
</dbReference>
<dbReference type="InterPro" id="IPR036390">
    <property type="entry name" value="WH_DNA-bd_sf"/>
</dbReference>
<dbReference type="Pfam" id="PF03466">
    <property type="entry name" value="LysR_substrate"/>
    <property type="match status" value="1"/>
</dbReference>
<dbReference type="SUPFAM" id="SSF46785">
    <property type="entry name" value="Winged helix' DNA-binding domain"/>
    <property type="match status" value="1"/>
</dbReference>
<dbReference type="GO" id="GO:0003700">
    <property type="term" value="F:DNA-binding transcription factor activity"/>
    <property type="evidence" value="ECO:0007669"/>
    <property type="project" value="InterPro"/>
</dbReference>
<protein>
    <submittedName>
        <fullName evidence="6">LysR family transcriptional regulator</fullName>
    </submittedName>
</protein>
<feature type="domain" description="HTH lysR-type" evidence="5">
    <location>
        <begin position="7"/>
        <end position="64"/>
    </location>
</feature>
<organism evidence="6 7">
    <name type="scientific">Pigmentiphaga kullae</name>
    <dbReference type="NCBI Taxonomy" id="151784"/>
    <lineage>
        <taxon>Bacteria</taxon>
        <taxon>Pseudomonadati</taxon>
        <taxon>Pseudomonadota</taxon>
        <taxon>Betaproteobacteria</taxon>
        <taxon>Burkholderiales</taxon>
        <taxon>Alcaligenaceae</taxon>
        <taxon>Pigmentiphaga</taxon>
    </lineage>
</organism>
<dbReference type="InterPro" id="IPR050389">
    <property type="entry name" value="LysR-type_TF"/>
</dbReference>
<evidence type="ECO:0000256" key="3">
    <source>
        <dbReference type="ARBA" id="ARBA00023125"/>
    </source>
</evidence>
<gene>
    <name evidence="6" type="ORF">EV675_0407</name>
</gene>
<keyword evidence="2" id="KW-0805">Transcription regulation</keyword>
<dbReference type="PROSITE" id="PS50931">
    <property type="entry name" value="HTH_LYSR"/>
    <property type="match status" value="1"/>
</dbReference>
<evidence type="ECO:0000256" key="2">
    <source>
        <dbReference type="ARBA" id="ARBA00023015"/>
    </source>
</evidence>
<dbReference type="Gene3D" id="1.10.10.10">
    <property type="entry name" value="Winged helix-like DNA-binding domain superfamily/Winged helix DNA-binding domain"/>
    <property type="match status" value="1"/>
</dbReference>